<gene>
    <name evidence="1" type="ORF">LCI18_013712</name>
</gene>
<evidence type="ECO:0000313" key="1">
    <source>
        <dbReference type="EMBL" id="UPL02778.1"/>
    </source>
</evidence>
<reference evidence="1" key="1">
    <citation type="submission" date="2021-11" db="EMBL/GenBank/DDBJ databases">
        <title>Fusarium solani-melongenae Genome sequencing and assembly.</title>
        <authorList>
            <person name="Xie S."/>
            <person name="Huang L."/>
            <person name="Zhang X."/>
        </authorList>
    </citation>
    <scope>NUCLEOTIDE SEQUENCE</scope>
    <source>
        <strain evidence="1">CRI 24-3</strain>
    </source>
</reference>
<dbReference type="Proteomes" id="UP000830768">
    <property type="component" value="Chromosome 12"/>
</dbReference>
<accession>A0ACD3ZPA1</accession>
<name>A0ACD3ZPA1_FUSSC</name>
<proteinExistence type="predicted"/>
<organism evidence="1 2">
    <name type="scientific">Fusarium solani subsp. cucurbitae</name>
    <name type="common">Neocosmosporum cucurbitae</name>
    <dbReference type="NCBI Taxonomy" id="2747967"/>
    <lineage>
        <taxon>Eukaryota</taxon>
        <taxon>Fungi</taxon>
        <taxon>Dikarya</taxon>
        <taxon>Ascomycota</taxon>
        <taxon>Pezizomycotina</taxon>
        <taxon>Sordariomycetes</taxon>
        <taxon>Hypocreomycetidae</taxon>
        <taxon>Hypocreales</taxon>
        <taxon>Nectriaceae</taxon>
        <taxon>Fusarium</taxon>
        <taxon>Fusarium solani species complex</taxon>
    </lineage>
</organism>
<sequence>MHTRGNIRARQACQSCNARRIKCNLVDKNPCRNCALNNTPCVPRISKRGKHARKPKTVSSSALHRQGYGPETTLPASSKETPPSLPVEGAPSCLPSLSAIQAAEDGPGPMPLFSTTAPQPDIAQSPRAEATPVVSKTPIPGGAGDDHIAASQVLSGLFQKEIAGQVWLLDPSDKRTTDNVSGPFSHTYSCQNTCPPPSTSRQDDEGAVFLGESASIRYLHETDPSPTQPSPMERRSMYLVPEGVRAQTLTSEWEAERTQAKIKLLEAERAFSFPPNAAIEMLLKAYFKWFHSCFAIVDEPDVWHQYEQGTISPLLLQSILFIGVMHCHENELRCVGLGSRNRAKYILYNRAKDLYDAGIEPRALTVIQALFLMSFWRAGALLQKDTRHWLGAAVSLAETKGLHRASSQDAGSKLQRLRKRMWWSLYIRERQCAAALGLPNRIRDEDCDVEALNDADFEETFNPTIPRTQTQEFICYMMEMSDLSRVLGRIIHRDFIPSKRLTTTGRQEIKEVITSWKASLPACMQPATDGLDNHLSFHGSMLHLACNNLLILLYRSSCGSPNTEGNSALGAQIGQQAAARNTTIIENMISNATLRHAQIHVITNIFNTLCIHTLALRNSKGTQRYLVEHRAKLCLLGLRELQKTWEVKNWILQLFFQYLDQPTAARLEISEETGEPDAPPRPTPDSRGITANVEGGFLEEMQNTTLHNTDLSPGLEIPWLRSTEDVGQFLYSQIENRFVNGEGGAIDWYMADSFDTVLPV</sequence>
<evidence type="ECO:0000313" key="2">
    <source>
        <dbReference type="Proteomes" id="UP000830768"/>
    </source>
</evidence>
<protein>
    <submittedName>
        <fullName evidence="1">Uncharacterized protein</fullName>
    </submittedName>
</protein>
<dbReference type="EMBL" id="CP090040">
    <property type="protein sequence ID" value="UPL02778.1"/>
    <property type="molecule type" value="Genomic_DNA"/>
</dbReference>
<keyword evidence="2" id="KW-1185">Reference proteome</keyword>